<comment type="caution">
    <text evidence="1">The sequence shown here is derived from an EMBL/GenBank/DDBJ whole genome shotgun (WGS) entry which is preliminary data.</text>
</comment>
<dbReference type="Proteomes" id="UP000547011">
    <property type="component" value="Unassembled WGS sequence"/>
</dbReference>
<keyword evidence="2" id="KW-1185">Reference proteome</keyword>
<dbReference type="AlphaFoldDB" id="A0A7W6IQQ5"/>
<dbReference type="Gene3D" id="3.30.420.10">
    <property type="entry name" value="Ribonuclease H-like superfamily/Ribonuclease H"/>
    <property type="match status" value="1"/>
</dbReference>
<dbReference type="InterPro" id="IPR036397">
    <property type="entry name" value="RNaseH_sf"/>
</dbReference>
<organism evidence="1 2">
    <name type="scientific">Devosia subaequoris</name>
    <dbReference type="NCBI Taxonomy" id="395930"/>
    <lineage>
        <taxon>Bacteria</taxon>
        <taxon>Pseudomonadati</taxon>
        <taxon>Pseudomonadota</taxon>
        <taxon>Alphaproteobacteria</taxon>
        <taxon>Hyphomicrobiales</taxon>
        <taxon>Devosiaceae</taxon>
        <taxon>Devosia</taxon>
    </lineage>
</organism>
<dbReference type="EMBL" id="JACIEW010000018">
    <property type="protein sequence ID" value="MBB4054048.1"/>
    <property type="molecule type" value="Genomic_DNA"/>
</dbReference>
<sequence length="156" mass="17796">MPRRTINRTRTELYVTSKMLMKPGQGVYVWKRFNPVTASYDHIEVGQVTATRSDHCLQLLGLVHALERVEEGTAVTCVVAHRVVLRQAQDLATLERNGFRRNGKTIANIDLWREVARLVSTRSVGFRHASRRGEDRRVMSEMVERANHALDTSNAQ</sequence>
<evidence type="ECO:0000313" key="1">
    <source>
        <dbReference type="EMBL" id="MBB4054048.1"/>
    </source>
</evidence>
<evidence type="ECO:0000313" key="2">
    <source>
        <dbReference type="Proteomes" id="UP000547011"/>
    </source>
</evidence>
<gene>
    <name evidence="1" type="ORF">GGR20_003720</name>
</gene>
<dbReference type="GO" id="GO:0003676">
    <property type="term" value="F:nucleic acid binding"/>
    <property type="evidence" value="ECO:0007669"/>
    <property type="project" value="InterPro"/>
</dbReference>
<name>A0A7W6IQQ5_9HYPH</name>
<protein>
    <submittedName>
        <fullName evidence="1">Ribonuclease HI</fullName>
    </submittedName>
</protein>
<reference evidence="1 2" key="1">
    <citation type="submission" date="2020-08" db="EMBL/GenBank/DDBJ databases">
        <title>Genomic Encyclopedia of Type Strains, Phase IV (KMG-IV): sequencing the most valuable type-strain genomes for metagenomic binning, comparative biology and taxonomic classification.</title>
        <authorList>
            <person name="Goeker M."/>
        </authorList>
    </citation>
    <scope>NUCLEOTIDE SEQUENCE [LARGE SCALE GENOMIC DNA]</scope>
    <source>
        <strain evidence="1 2">DSM 23447</strain>
    </source>
</reference>
<dbReference type="SUPFAM" id="SSF53098">
    <property type="entry name" value="Ribonuclease H-like"/>
    <property type="match status" value="1"/>
</dbReference>
<accession>A0A7W6IQQ5</accession>
<dbReference type="InterPro" id="IPR012337">
    <property type="entry name" value="RNaseH-like_sf"/>
</dbReference>
<proteinExistence type="predicted"/>